<organism evidence="1 2">
    <name type="scientific">Solitalea canadensis (strain ATCC 29591 / DSM 3403 / JCM 21819 / LMG 8368 / NBRC 15130 / NCIMB 12057 / USAM 9D)</name>
    <name type="common">Flexibacter canadensis</name>
    <dbReference type="NCBI Taxonomy" id="929556"/>
    <lineage>
        <taxon>Bacteria</taxon>
        <taxon>Pseudomonadati</taxon>
        <taxon>Bacteroidota</taxon>
        <taxon>Sphingobacteriia</taxon>
        <taxon>Sphingobacteriales</taxon>
        <taxon>Sphingobacteriaceae</taxon>
        <taxon>Solitalea</taxon>
    </lineage>
</organism>
<keyword evidence="2" id="KW-1185">Reference proteome</keyword>
<dbReference type="PANTHER" id="PTHR34986:SF1">
    <property type="entry name" value="PROTEIN YIAL"/>
    <property type="match status" value="1"/>
</dbReference>
<dbReference type="RefSeq" id="WP_014679612.1">
    <property type="nucleotide sequence ID" value="NC_017770.1"/>
</dbReference>
<dbReference type="HOGENOM" id="CLU_107139_2_0_10"/>
<dbReference type="OrthoDB" id="9792756at2"/>
<accession>H8KQ90</accession>
<dbReference type="KEGG" id="scn:Solca_1296"/>
<dbReference type="eggNOG" id="COG2731">
    <property type="taxonomic scope" value="Bacteria"/>
</dbReference>
<dbReference type="InterPro" id="IPR037012">
    <property type="entry name" value="NanQ/TabA/YiaL_sf"/>
</dbReference>
<dbReference type="Proteomes" id="UP000007590">
    <property type="component" value="Chromosome"/>
</dbReference>
<name>H8KQ90_SOLCM</name>
<dbReference type="InterPro" id="IPR004375">
    <property type="entry name" value="NanQ/TabA/YiaL"/>
</dbReference>
<dbReference type="AlphaFoldDB" id="H8KQ90"/>
<dbReference type="EMBL" id="CP003349">
    <property type="protein sequence ID" value="AFD06385.1"/>
    <property type="molecule type" value="Genomic_DNA"/>
</dbReference>
<dbReference type="Pfam" id="PF04074">
    <property type="entry name" value="DUF386"/>
    <property type="match status" value="1"/>
</dbReference>
<proteinExistence type="predicted"/>
<protein>
    <submittedName>
        <fullName evidence="1">Uncharacterized protein, YhcH/YjgK/YiaL family</fullName>
    </submittedName>
</protein>
<dbReference type="PANTHER" id="PTHR34986">
    <property type="entry name" value="EVOLVED BETA-GALACTOSIDASE SUBUNIT BETA"/>
    <property type="match status" value="1"/>
</dbReference>
<dbReference type="SUPFAM" id="SSF51197">
    <property type="entry name" value="Clavaminate synthase-like"/>
    <property type="match status" value="1"/>
</dbReference>
<evidence type="ECO:0000313" key="1">
    <source>
        <dbReference type="EMBL" id="AFD06385.1"/>
    </source>
</evidence>
<gene>
    <name evidence="1" type="ordered locus">Solca_1296</name>
</gene>
<dbReference type="STRING" id="929556.Solca_1296"/>
<dbReference type="Gene3D" id="2.60.120.370">
    <property type="entry name" value="YhcH/YjgK/YiaL"/>
    <property type="match status" value="1"/>
</dbReference>
<sequence>MIIDLIQNADRYAHLGELFIKGFDYLRKTDFQSLENGKYEIEGDRLFAIVNEYDTIDAANEKMEAHRKYIDIQYWVSGEEKVGHDILKDQPLFKEYDEENDFLLAAHQPQYFTLMQAGMFAVYFPTDLHMPCLTNEKIGRVKKVVLKVAVI</sequence>
<evidence type="ECO:0000313" key="2">
    <source>
        <dbReference type="Proteomes" id="UP000007590"/>
    </source>
</evidence>
<dbReference type="GO" id="GO:0005829">
    <property type="term" value="C:cytosol"/>
    <property type="evidence" value="ECO:0007669"/>
    <property type="project" value="TreeGrafter"/>
</dbReference>
<reference evidence="1" key="1">
    <citation type="submission" date="2012-02" db="EMBL/GenBank/DDBJ databases">
        <title>The complete genome of Solitalea canadensis DSM 3403.</title>
        <authorList>
            <consortium name="US DOE Joint Genome Institute (JGI-PGF)"/>
            <person name="Lucas S."/>
            <person name="Copeland A."/>
            <person name="Lapidus A."/>
            <person name="Glavina del Rio T."/>
            <person name="Dalin E."/>
            <person name="Tice H."/>
            <person name="Bruce D."/>
            <person name="Goodwin L."/>
            <person name="Pitluck S."/>
            <person name="Peters L."/>
            <person name="Ovchinnikova G."/>
            <person name="Lu M."/>
            <person name="Kyrpides N."/>
            <person name="Mavromatis K."/>
            <person name="Ivanova N."/>
            <person name="Brettin T."/>
            <person name="Detter J.C."/>
            <person name="Han C."/>
            <person name="Larimer F."/>
            <person name="Land M."/>
            <person name="Hauser L."/>
            <person name="Markowitz V."/>
            <person name="Cheng J.-F."/>
            <person name="Hugenholtz P."/>
            <person name="Woyke T."/>
            <person name="Wu D."/>
            <person name="Spring S."/>
            <person name="Schroeder M."/>
            <person name="Kopitz M."/>
            <person name="Brambilla E."/>
            <person name="Klenk H.-P."/>
            <person name="Eisen J.A."/>
        </authorList>
    </citation>
    <scope>NUCLEOTIDE SEQUENCE</scope>
    <source>
        <strain evidence="1">DSM 3403</strain>
    </source>
</reference>
<dbReference type="NCBIfam" id="TIGR00022">
    <property type="entry name" value="YhcH/YjgK/YiaL family protein"/>
    <property type="match status" value="1"/>
</dbReference>